<evidence type="ECO:0000256" key="3">
    <source>
        <dbReference type="ARBA" id="ARBA00038366"/>
    </source>
</evidence>
<dbReference type="PROSITE" id="PS50082">
    <property type="entry name" value="WD_REPEATS_2"/>
    <property type="match status" value="4"/>
</dbReference>
<dbReference type="InterPro" id="IPR001680">
    <property type="entry name" value="WD40_rpt"/>
</dbReference>
<dbReference type="Pfam" id="PF12894">
    <property type="entry name" value="ANAPC4_WD40"/>
    <property type="match status" value="1"/>
</dbReference>
<dbReference type="InterPro" id="IPR015943">
    <property type="entry name" value="WD40/YVTN_repeat-like_dom_sf"/>
</dbReference>
<dbReference type="GO" id="GO:0051015">
    <property type="term" value="F:actin filament binding"/>
    <property type="evidence" value="ECO:0007669"/>
    <property type="project" value="TreeGrafter"/>
</dbReference>
<accession>A0A0C2T7X9</accession>
<evidence type="ECO:0000256" key="1">
    <source>
        <dbReference type="ARBA" id="ARBA00022574"/>
    </source>
</evidence>
<dbReference type="FunCoup" id="A0A0C2T7X9">
    <property type="interactions" value="262"/>
</dbReference>
<dbReference type="AlphaFoldDB" id="A0A0C2T7X9"/>
<protein>
    <recommendedName>
        <fullName evidence="5">Anaphase-promoting complex subunit 4-like WD40 domain-containing protein</fullName>
    </recommendedName>
</protein>
<dbReference type="FunFam" id="2.130.10.10:FF:000167">
    <property type="entry name" value="Actin-interacting protein 1"/>
    <property type="match status" value="1"/>
</dbReference>
<evidence type="ECO:0000259" key="5">
    <source>
        <dbReference type="Pfam" id="PF12894"/>
    </source>
</evidence>
<feature type="domain" description="Anaphase-promoting complex subunit 4-like WD40" evidence="5">
    <location>
        <begin position="460"/>
        <end position="535"/>
    </location>
</feature>
<reference evidence="6 7" key="1">
    <citation type="submission" date="2014-04" db="EMBL/GenBank/DDBJ databases">
        <title>Evolutionary Origins and Diversification of the Mycorrhizal Mutualists.</title>
        <authorList>
            <consortium name="DOE Joint Genome Institute"/>
            <consortium name="Mycorrhizal Genomics Consortium"/>
            <person name="Kohler A."/>
            <person name="Kuo A."/>
            <person name="Nagy L.G."/>
            <person name="Floudas D."/>
            <person name="Copeland A."/>
            <person name="Barry K.W."/>
            <person name="Cichocki N."/>
            <person name="Veneault-Fourrey C."/>
            <person name="LaButti K."/>
            <person name="Lindquist E.A."/>
            <person name="Lipzen A."/>
            <person name="Lundell T."/>
            <person name="Morin E."/>
            <person name="Murat C."/>
            <person name="Riley R."/>
            <person name="Ohm R."/>
            <person name="Sun H."/>
            <person name="Tunlid A."/>
            <person name="Henrissat B."/>
            <person name="Grigoriev I.V."/>
            <person name="Hibbett D.S."/>
            <person name="Martin F."/>
        </authorList>
    </citation>
    <scope>NUCLEOTIDE SEQUENCE [LARGE SCALE GENOMIC DNA]</scope>
    <source>
        <strain evidence="6 7">Koide BX008</strain>
    </source>
</reference>
<sequence>MSSKFVGLLPANPTTNRGVATKLSASKGKIAYTNGKSIIIRDLKASPDNASPAVAYSEHTHPTTVARISPSGYYCASADTSGTVRIWDTVGADNVLKGEYKVISGPVHDLAWDGESKRIIAVGNGREKFGHAFLMETGSSVGEIIGHSKPINAVSMRPGRPFRAATGGDDGLIIFSHGVPYKYERTIKTHTKFVQDVRYSPSGDVFASVGSDSKIFLYDGKTGDTLSELTDSPHKGSIMGCSWSFDNKTLVTSSADCTIKLWDIETKKNVWTTSLETSIGNQQVGIVWTEENEIASLSVNGNLNVFDPRSSGKLIRTLVAPQKTITAAVSVSSDTFIGGCADGRVFSFDNTQSSYVQGQGHTNHVAAMATSPKTGTVYSVGYDDHIREIESHGSSFSQAATALNSQPKSVAVAGDDTVFVVEQNGIEAFRSNQKVHEEKTSYSPTAIAAFGNLIAVGDDRNVRLYDWDGKALKAAGTLEGNTGTISALAFSPDGKLIASGDSNGRIVLSNAIDKKLVTTRWSFHSARINSFAWTSDSLYCASGSLDTHICIFSVAKPLKNIPIRNAGPGGVNVVLWLGETAGKTAKLASAGADACVRTWEVTFHQ</sequence>
<gene>
    <name evidence="6" type="ORF">M378DRAFT_12657</name>
</gene>
<dbReference type="Proteomes" id="UP000054549">
    <property type="component" value="Unassembled WGS sequence"/>
</dbReference>
<comment type="similarity">
    <text evidence="3">Belongs to the WD repeat AIP1 family.</text>
</comment>
<dbReference type="PANTHER" id="PTHR19856:SF0">
    <property type="entry name" value="WD REPEAT-CONTAINING PROTEIN 1"/>
    <property type="match status" value="1"/>
</dbReference>
<evidence type="ECO:0000256" key="2">
    <source>
        <dbReference type="ARBA" id="ARBA00022737"/>
    </source>
</evidence>
<dbReference type="GO" id="GO:0030864">
    <property type="term" value="C:cortical actin cytoskeleton"/>
    <property type="evidence" value="ECO:0007669"/>
    <property type="project" value="TreeGrafter"/>
</dbReference>
<evidence type="ECO:0000313" key="7">
    <source>
        <dbReference type="Proteomes" id="UP000054549"/>
    </source>
</evidence>
<dbReference type="Gene3D" id="2.130.10.10">
    <property type="entry name" value="YVTN repeat-like/Quinoprotein amine dehydrogenase"/>
    <property type="match status" value="2"/>
</dbReference>
<dbReference type="PANTHER" id="PTHR19856">
    <property type="entry name" value="WD-REPEATCONTAINING PROTEIN WDR1"/>
    <property type="match status" value="1"/>
</dbReference>
<keyword evidence="1 4" id="KW-0853">WD repeat</keyword>
<dbReference type="STRING" id="946122.A0A0C2T7X9"/>
<dbReference type="PROSITE" id="PS50294">
    <property type="entry name" value="WD_REPEATS_REGION"/>
    <property type="match status" value="1"/>
</dbReference>
<dbReference type="InterPro" id="IPR036322">
    <property type="entry name" value="WD40_repeat_dom_sf"/>
</dbReference>
<dbReference type="HOGENOM" id="CLU_015246_1_0_1"/>
<feature type="repeat" description="WD" evidence="4">
    <location>
        <begin position="187"/>
        <end position="228"/>
    </location>
</feature>
<proteinExistence type="inferred from homology"/>
<dbReference type="FunFam" id="2.130.10.10:FF:000102">
    <property type="entry name" value="Actin-interacting protein 1"/>
    <property type="match status" value="1"/>
</dbReference>
<dbReference type="Pfam" id="PF00400">
    <property type="entry name" value="WD40"/>
    <property type="match status" value="4"/>
</dbReference>
<feature type="repeat" description="WD" evidence="4">
    <location>
        <begin position="231"/>
        <end position="272"/>
    </location>
</feature>
<dbReference type="InParanoid" id="A0A0C2T7X9"/>
<dbReference type="InterPro" id="IPR024977">
    <property type="entry name" value="Apc4-like_WD40_dom"/>
</dbReference>
<dbReference type="EMBL" id="KN818267">
    <property type="protein sequence ID" value="KIL62734.1"/>
    <property type="molecule type" value="Genomic_DNA"/>
</dbReference>
<dbReference type="PRINTS" id="PR00320">
    <property type="entry name" value="GPROTEINBRPT"/>
</dbReference>
<feature type="repeat" description="WD" evidence="4">
    <location>
        <begin position="56"/>
        <end position="88"/>
    </location>
</feature>
<keyword evidence="7" id="KW-1185">Reference proteome</keyword>
<feature type="repeat" description="WD" evidence="4">
    <location>
        <begin position="478"/>
        <end position="508"/>
    </location>
</feature>
<dbReference type="PROSITE" id="PS00678">
    <property type="entry name" value="WD_REPEATS_1"/>
    <property type="match status" value="1"/>
</dbReference>
<evidence type="ECO:0000313" key="6">
    <source>
        <dbReference type="EMBL" id="KIL62734.1"/>
    </source>
</evidence>
<dbReference type="InterPro" id="IPR019775">
    <property type="entry name" value="WD40_repeat_CS"/>
</dbReference>
<name>A0A0C2T7X9_AMAMK</name>
<dbReference type="InterPro" id="IPR020472">
    <property type="entry name" value="WD40_PAC1"/>
</dbReference>
<dbReference type="SMART" id="SM00320">
    <property type="entry name" value="WD40"/>
    <property type="match status" value="11"/>
</dbReference>
<evidence type="ECO:0000256" key="4">
    <source>
        <dbReference type="PROSITE-ProRule" id="PRU00221"/>
    </source>
</evidence>
<dbReference type="SUPFAM" id="SSF50978">
    <property type="entry name" value="WD40 repeat-like"/>
    <property type="match status" value="2"/>
</dbReference>
<keyword evidence="2" id="KW-0677">Repeat</keyword>
<organism evidence="6 7">
    <name type="scientific">Amanita muscaria (strain Koide BX008)</name>
    <dbReference type="NCBI Taxonomy" id="946122"/>
    <lineage>
        <taxon>Eukaryota</taxon>
        <taxon>Fungi</taxon>
        <taxon>Dikarya</taxon>
        <taxon>Basidiomycota</taxon>
        <taxon>Agaricomycotina</taxon>
        <taxon>Agaricomycetes</taxon>
        <taxon>Agaricomycetidae</taxon>
        <taxon>Agaricales</taxon>
        <taxon>Pluteineae</taxon>
        <taxon>Amanitaceae</taxon>
        <taxon>Amanita</taxon>
    </lineage>
</organism>
<dbReference type="OrthoDB" id="2306at2759"/>
<dbReference type="GO" id="GO:0030042">
    <property type="term" value="P:actin filament depolymerization"/>
    <property type="evidence" value="ECO:0007669"/>
    <property type="project" value="TreeGrafter"/>
</dbReference>